<dbReference type="GeneID" id="81389797"/>
<dbReference type="AlphaFoldDB" id="A0A9W9KQM1"/>
<dbReference type="EMBL" id="JAPMSZ010000001">
    <property type="protein sequence ID" value="KAJ5114286.1"/>
    <property type="molecule type" value="Genomic_DNA"/>
</dbReference>
<comment type="caution">
    <text evidence="2">The sequence shown here is derived from an EMBL/GenBank/DDBJ whole genome shotgun (WGS) entry which is preliminary data.</text>
</comment>
<evidence type="ECO:0000313" key="2">
    <source>
        <dbReference type="EMBL" id="KAJ5114286.1"/>
    </source>
</evidence>
<dbReference type="RefSeq" id="XP_056515479.1">
    <property type="nucleotide sequence ID" value="XM_056650629.1"/>
</dbReference>
<protein>
    <submittedName>
        <fullName evidence="2">Uncharacterized protein</fullName>
    </submittedName>
</protein>
<evidence type="ECO:0000256" key="1">
    <source>
        <dbReference type="SAM" id="MobiDB-lite"/>
    </source>
</evidence>
<reference evidence="2" key="1">
    <citation type="submission" date="2022-11" db="EMBL/GenBank/DDBJ databases">
        <authorList>
            <person name="Petersen C."/>
        </authorList>
    </citation>
    <scope>NUCLEOTIDE SEQUENCE</scope>
    <source>
        <strain evidence="2">IBT 34128</strain>
    </source>
</reference>
<feature type="compositionally biased region" description="Polar residues" evidence="1">
    <location>
        <begin position="1"/>
        <end position="18"/>
    </location>
</feature>
<dbReference type="Proteomes" id="UP001141434">
    <property type="component" value="Unassembled WGS sequence"/>
</dbReference>
<gene>
    <name evidence="2" type="ORF">NUU61_000045</name>
</gene>
<reference evidence="2" key="2">
    <citation type="journal article" date="2023" name="IMA Fungus">
        <title>Comparative genomic study of the Penicillium genus elucidates a diverse pangenome and 15 lateral gene transfer events.</title>
        <authorList>
            <person name="Petersen C."/>
            <person name="Sorensen T."/>
            <person name="Nielsen M.R."/>
            <person name="Sondergaard T.E."/>
            <person name="Sorensen J.L."/>
            <person name="Fitzpatrick D.A."/>
            <person name="Frisvad J.C."/>
            <person name="Nielsen K.L."/>
        </authorList>
    </citation>
    <scope>NUCLEOTIDE SEQUENCE</scope>
    <source>
        <strain evidence="2">IBT 34128</strain>
    </source>
</reference>
<keyword evidence="3" id="KW-1185">Reference proteome</keyword>
<feature type="compositionally biased region" description="Polar residues" evidence="1">
    <location>
        <begin position="59"/>
        <end position="78"/>
    </location>
</feature>
<feature type="region of interest" description="Disordered" evidence="1">
    <location>
        <begin position="1"/>
        <end position="185"/>
    </location>
</feature>
<organism evidence="2 3">
    <name type="scientific">Penicillium alfredii</name>
    <dbReference type="NCBI Taxonomy" id="1506179"/>
    <lineage>
        <taxon>Eukaryota</taxon>
        <taxon>Fungi</taxon>
        <taxon>Dikarya</taxon>
        <taxon>Ascomycota</taxon>
        <taxon>Pezizomycotina</taxon>
        <taxon>Eurotiomycetes</taxon>
        <taxon>Eurotiomycetidae</taxon>
        <taxon>Eurotiales</taxon>
        <taxon>Aspergillaceae</taxon>
        <taxon>Penicillium</taxon>
    </lineage>
</organism>
<feature type="compositionally biased region" description="Basic and acidic residues" evidence="1">
    <location>
        <begin position="122"/>
        <end position="135"/>
    </location>
</feature>
<dbReference type="OrthoDB" id="3260716at2759"/>
<feature type="compositionally biased region" description="Basic and acidic residues" evidence="1">
    <location>
        <begin position="143"/>
        <end position="177"/>
    </location>
</feature>
<evidence type="ECO:0000313" key="3">
    <source>
        <dbReference type="Proteomes" id="UP001141434"/>
    </source>
</evidence>
<proteinExistence type="predicted"/>
<sequence length="185" mass="19771">MSTLNNVDSVANANQGSFKPSVAPDGPMTTKGHQPGRKVNEADQRPEFHLQTYPRGSAPASNSYTPNTENEVGSQANNPDVLRGHGKEAVHTSAADTLMGATSQDVNQGMGRPLQGQTGVELQHDGAHGRKKDSAGLETVGAYREDKGVERRFPDQRGYEKEQTSSGLRSDKADRAAENMVPDSA</sequence>
<name>A0A9W9KQM1_9EURO</name>
<accession>A0A9W9KQM1</accession>
<feature type="compositionally biased region" description="Basic and acidic residues" evidence="1">
    <location>
        <begin position="38"/>
        <end position="48"/>
    </location>
</feature>